<protein>
    <submittedName>
        <fullName evidence="1 2">Uncharacterized protein</fullName>
    </submittedName>
</protein>
<dbReference type="InParanoid" id="A0A0R0J3S9"/>
<dbReference type="AlphaFoldDB" id="A0A0R0J3S9"/>
<reference evidence="1" key="3">
    <citation type="submission" date="2018-07" db="EMBL/GenBank/DDBJ databases">
        <title>WGS assembly of Glycine max.</title>
        <authorList>
            <person name="Schmutz J."/>
            <person name="Cannon S."/>
            <person name="Schlueter J."/>
            <person name="Ma J."/>
            <person name="Mitros T."/>
            <person name="Nelson W."/>
            <person name="Hyten D."/>
            <person name="Song Q."/>
            <person name="Thelen J."/>
            <person name="Cheng J."/>
            <person name="Xu D."/>
            <person name="Hellsten U."/>
            <person name="May G."/>
            <person name="Yu Y."/>
            <person name="Sakurai T."/>
            <person name="Umezawa T."/>
            <person name="Bhattacharyya M."/>
            <person name="Sandhu D."/>
            <person name="Valliyodan B."/>
            <person name="Lindquist E."/>
            <person name="Peto M."/>
            <person name="Grant D."/>
            <person name="Shu S."/>
            <person name="Goodstein D."/>
            <person name="Barry K."/>
            <person name="Futrell-Griggs M."/>
            <person name="Abernathy B."/>
            <person name="Du J."/>
            <person name="Tian Z."/>
            <person name="Zhu L."/>
            <person name="Gill N."/>
            <person name="Joshi T."/>
            <person name="Libault M."/>
            <person name="Sethuraman A."/>
            <person name="Zhang X."/>
            <person name="Shinozaki K."/>
            <person name="Nguyen H."/>
            <person name="Wing R."/>
            <person name="Cregan P."/>
            <person name="Specht J."/>
            <person name="Grimwood J."/>
            <person name="Rokhsar D."/>
            <person name="Stacey G."/>
            <person name="Shoemaker R."/>
            <person name="Jackson S."/>
        </authorList>
    </citation>
    <scope>NUCLEOTIDE SEQUENCE</scope>
    <source>
        <tissue evidence="1">Callus</tissue>
    </source>
</reference>
<organism evidence="1">
    <name type="scientific">Glycine max</name>
    <name type="common">Soybean</name>
    <name type="synonym">Glycine hispida</name>
    <dbReference type="NCBI Taxonomy" id="3847"/>
    <lineage>
        <taxon>Eukaryota</taxon>
        <taxon>Viridiplantae</taxon>
        <taxon>Streptophyta</taxon>
        <taxon>Embryophyta</taxon>
        <taxon>Tracheophyta</taxon>
        <taxon>Spermatophyta</taxon>
        <taxon>Magnoliopsida</taxon>
        <taxon>eudicotyledons</taxon>
        <taxon>Gunneridae</taxon>
        <taxon>Pentapetalae</taxon>
        <taxon>rosids</taxon>
        <taxon>fabids</taxon>
        <taxon>Fabales</taxon>
        <taxon>Fabaceae</taxon>
        <taxon>Papilionoideae</taxon>
        <taxon>50 kb inversion clade</taxon>
        <taxon>NPAAA clade</taxon>
        <taxon>indigoferoid/millettioid clade</taxon>
        <taxon>Phaseoleae</taxon>
        <taxon>Glycine</taxon>
        <taxon>Glycine subgen. Soja</taxon>
    </lineage>
</organism>
<gene>
    <name evidence="1" type="ORF">GLYMA_07G158300</name>
</gene>
<dbReference type="EnsemblPlants" id="KRH49488">
    <property type="protein sequence ID" value="KRH49488"/>
    <property type="gene ID" value="GLYMA_07G158300"/>
</dbReference>
<reference evidence="2" key="2">
    <citation type="submission" date="2018-02" db="UniProtKB">
        <authorList>
            <consortium name="EnsemblPlants"/>
        </authorList>
    </citation>
    <scope>IDENTIFICATION</scope>
    <source>
        <strain evidence="2">Williams 82</strain>
    </source>
</reference>
<evidence type="ECO:0000313" key="2">
    <source>
        <dbReference type="EnsemblPlants" id="KRH49488"/>
    </source>
</evidence>
<proteinExistence type="predicted"/>
<keyword evidence="3" id="KW-1185">Reference proteome</keyword>
<dbReference type="Gramene" id="KRH49488">
    <property type="protein sequence ID" value="KRH49488"/>
    <property type="gene ID" value="GLYMA_07G158300"/>
</dbReference>
<name>A0A0R0J3S9_SOYBN</name>
<reference evidence="1 2" key="1">
    <citation type="journal article" date="2010" name="Nature">
        <title>Genome sequence of the palaeopolyploid soybean.</title>
        <authorList>
            <person name="Schmutz J."/>
            <person name="Cannon S.B."/>
            <person name="Schlueter J."/>
            <person name="Ma J."/>
            <person name="Mitros T."/>
            <person name="Nelson W."/>
            <person name="Hyten D.L."/>
            <person name="Song Q."/>
            <person name="Thelen J.J."/>
            <person name="Cheng J."/>
            <person name="Xu D."/>
            <person name="Hellsten U."/>
            <person name="May G.D."/>
            <person name="Yu Y."/>
            <person name="Sakurai T."/>
            <person name="Umezawa T."/>
            <person name="Bhattacharyya M.K."/>
            <person name="Sandhu D."/>
            <person name="Valliyodan B."/>
            <person name="Lindquist E."/>
            <person name="Peto M."/>
            <person name="Grant D."/>
            <person name="Shu S."/>
            <person name="Goodstein D."/>
            <person name="Barry K."/>
            <person name="Futrell-Griggs M."/>
            <person name="Abernathy B."/>
            <person name="Du J."/>
            <person name="Tian Z."/>
            <person name="Zhu L."/>
            <person name="Gill N."/>
            <person name="Joshi T."/>
            <person name="Libault M."/>
            <person name="Sethuraman A."/>
            <person name="Zhang X.-C."/>
            <person name="Shinozaki K."/>
            <person name="Nguyen H.T."/>
            <person name="Wing R.A."/>
            <person name="Cregan P."/>
            <person name="Specht J."/>
            <person name="Grimwood J."/>
            <person name="Rokhsar D."/>
            <person name="Stacey G."/>
            <person name="Shoemaker R.C."/>
            <person name="Jackson S.A."/>
        </authorList>
    </citation>
    <scope>NUCLEOTIDE SEQUENCE</scope>
    <source>
        <strain evidence="2">cv. Williams 82</strain>
        <tissue evidence="1">Callus</tissue>
    </source>
</reference>
<dbReference type="Proteomes" id="UP000008827">
    <property type="component" value="Chromosome 7"/>
</dbReference>
<evidence type="ECO:0000313" key="3">
    <source>
        <dbReference type="Proteomes" id="UP000008827"/>
    </source>
</evidence>
<accession>A0A0R0J3S9</accession>
<sequence length="68" mass="7973">MFGHAPPFRLKDTRDLPTHILKYPKINEKEKTLLETKFCTTSLSTPLHARQYGRIRTHTPLSLKKKKN</sequence>
<dbReference type="EMBL" id="CM000840">
    <property type="protein sequence ID" value="KRH49488.1"/>
    <property type="molecule type" value="Genomic_DNA"/>
</dbReference>
<evidence type="ECO:0000313" key="1">
    <source>
        <dbReference type="EMBL" id="KRH49488.1"/>
    </source>
</evidence>